<dbReference type="InterPro" id="IPR032861">
    <property type="entry name" value="TAXi_N"/>
</dbReference>
<evidence type="ECO:0000256" key="6">
    <source>
        <dbReference type="ARBA" id="ARBA00023180"/>
    </source>
</evidence>
<protein>
    <recommendedName>
        <fullName evidence="7">Peptidase A1 domain-containing protein</fullName>
    </recommendedName>
</protein>
<dbReference type="PANTHER" id="PTHR47967">
    <property type="entry name" value="OS07G0603500 PROTEIN-RELATED"/>
    <property type="match status" value="1"/>
</dbReference>
<evidence type="ECO:0000259" key="7">
    <source>
        <dbReference type="PROSITE" id="PS51767"/>
    </source>
</evidence>
<dbReference type="GO" id="GO:0006508">
    <property type="term" value="P:proteolysis"/>
    <property type="evidence" value="ECO:0007669"/>
    <property type="project" value="UniProtKB-KW"/>
</dbReference>
<dbReference type="InterPro" id="IPR051708">
    <property type="entry name" value="Plant_Aspart_Prot_A1"/>
</dbReference>
<dbReference type="PROSITE" id="PS00141">
    <property type="entry name" value="ASP_PROTEASE"/>
    <property type="match status" value="1"/>
</dbReference>
<evidence type="ECO:0000256" key="4">
    <source>
        <dbReference type="ARBA" id="ARBA00022750"/>
    </source>
</evidence>
<proteinExistence type="inferred from homology"/>
<dbReference type="GO" id="GO:0005576">
    <property type="term" value="C:extracellular region"/>
    <property type="evidence" value="ECO:0007669"/>
    <property type="project" value="TreeGrafter"/>
</dbReference>
<evidence type="ECO:0000256" key="1">
    <source>
        <dbReference type="ARBA" id="ARBA00007447"/>
    </source>
</evidence>
<sequence>MVFTQHNIDPAGINFPKEKYIEVWSLQSKGQPHVNLIVDKDFRYYNLKTQTNNGLNGFSLDLIHRDSPLSPYYNPSITPSQRLRNAFDRSFSRTSFFKKTNSDRPTTPANHGIQSDIISIPGEYLMKIVIGTPPVETFAIADTGSDLTWIQCKPCKECFKQTAPLFDFRKSSTYKTVGCHTKACEAVGNVHCVRENVCEYEMIYGDRSQSIGDVAYETFTFRSTTNKKVDKISIPNVVFGCGHDNGGSFGNNTSGIVGLGGSNVSIIKQLDKQVNGRFSYCLIPNDFSSSSPSNATSHINFGAAAVVSGPNVVTTPIIPKDPDTYYYINLESVSVGEKKLEFKTSQLSSSTTGQDLGNMIIDSGTTLTFLPNDFYPAFESALVDSIKGNVKLCDNFL</sequence>
<organism evidence="8 9">
    <name type="scientific">Anisodus tanguticus</name>
    <dbReference type="NCBI Taxonomy" id="243964"/>
    <lineage>
        <taxon>Eukaryota</taxon>
        <taxon>Viridiplantae</taxon>
        <taxon>Streptophyta</taxon>
        <taxon>Embryophyta</taxon>
        <taxon>Tracheophyta</taxon>
        <taxon>Spermatophyta</taxon>
        <taxon>Magnoliopsida</taxon>
        <taxon>eudicotyledons</taxon>
        <taxon>Gunneridae</taxon>
        <taxon>Pentapetalae</taxon>
        <taxon>asterids</taxon>
        <taxon>lamiids</taxon>
        <taxon>Solanales</taxon>
        <taxon>Solanaceae</taxon>
        <taxon>Solanoideae</taxon>
        <taxon>Hyoscyameae</taxon>
        <taxon>Anisodus</taxon>
    </lineage>
</organism>
<dbReference type="Pfam" id="PF14543">
    <property type="entry name" value="TAXi_N"/>
    <property type="match status" value="1"/>
</dbReference>
<keyword evidence="5" id="KW-0378">Hydrolase</keyword>
<dbReference type="FunFam" id="2.40.70.10:FF:000016">
    <property type="entry name" value="Probable aspartic protease At2g35615"/>
    <property type="match status" value="1"/>
</dbReference>
<dbReference type="InterPro" id="IPR001969">
    <property type="entry name" value="Aspartic_peptidase_AS"/>
</dbReference>
<evidence type="ECO:0000313" key="9">
    <source>
        <dbReference type="Proteomes" id="UP001291623"/>
    </source>
</evidence>
<dbReference type="Pfam" id="PF14541">
    <property type="entry name" value="TAXi_C"/>
    <property type="match status" value="1"/>
</dbReference>
<keyword evidence="3" id="KW-0732">Signal</keyword>
<evidence type="ECO:0000256" key="3">
    <source>
        <dbReference type="ARBA" id="ARBA00022729"/>
    </source>
</evidence>
<keyword evidence="9" id="KW-1185">Reference proteome</keyword>
<feature type="domain" description="Peptidase A1" evidence="7">
    <location>
        <begin position="124"/>
        <end position="397"/>
    </location>
</feature>
<keyword evidence="2" id="KW-0645">Protease</keyword>
<evidence type="ECO:0000313" key="8">
    <source>
        <dbReference type="EMBL" id="KAK4364827.1"/>
    </source>
</evidence>
<dbReference type="InterPro" id="IPR034161">
    <property type="entry name" value="Pepsin-like_plant"/>
</dbReference>
<dbReference type="CDD" id="cd05476">
    <property type="entry name" value="pepsin_A_like_plant"/>
    <property type="match status" value="1"/>
</dbReference>
<keyword evidence="6" id="KW-0325">Glycoprotein</keyword>
<dbReference type="AlphaFoldDB" id="A0AAE1S821"/>
<dbReference type="SUPFAM" id="SSF50630">
    <property type="entry name" value="Acid proteases"/>
    <property type="match status" value="1"/>
</dbReference>
<name>A0AAE1S821_9SOLA</name>
<keyword evidence="4" id="KW-0064">Aspartyl protease</keyword>
<dbReference type="Gene3D" id="2.40.70.10">
    <property type="entry name" value="Acid Proteases"/>
    <property type="match status" value="2"/>
</dbReference>
<dbReference type="InterPro" id="IPR033121">
    <property type="entry name" value="PEPTIDASE_A1"/>
</dbReference>
<gene>
    <name evidence="8" type="ORF">RND71_016185</name>
</gene>
<evidence type="ECO:0000256" key="5">
    <source>
        <dbReference type="ARBA" id="ARBA00022801"/>
    </source>
</evidence>
<comment type="caution">
    <text evidence="8">The sequence shown here is derived from an EMBL/GenBank/DDBJ whole genome shotgun (WGS) entry which is preliminary data.</text>
</comment>
<dbReference type="PANTHER" id="PTHR47967:SF51">
    <property type="entry name" value="PEPTIDASE A1 DOMAIN-CONTAINING PROTEIN"/>
    <property type="match status" value="1"/>
</dbReference>
<dbReference type="EMBL" id="JAVYJV010000008">
    <property type="protein sequence ID" value="KAK4364827.1"/>
    <property type="molecule type" value="Genomic_DNA"/>
</dbReference>
<dbReference type="GO" id="GO:0004190">
    <property type="term" value="F:aspartic-type endopeptidase activity"/>
    <property type="evidence" value="ECO:0007669"/>
    <property type="project" value="UniProtKB-KW"/>
</dbReference>
<comment type="similarity">
    <text evidence="1">Belongs to the peptidase A1 family.</text>
</comment>
<evidence type="ECO:0000256" key="2">
    <source>
        <dbReference type="ARBA" id="ARBA00022670"/>
    </source>
</evidence>
<dbReference type="InterPro" id="IPR032799">
    <property type="entry name" value="TAXi_C"/>
</dbReference>
<reference evidence="8" key="1">
    <citation type="submission" date="2023-12" db="EMBL/GenBank/DDBJ databases">
        <title>Genome assembly of Anisodus tanguticus.</title>
        <authorList>
            <person name="Wang Y.-J."/>
        </authorList>
    </citation>
    <scope>NUCLEOTIDE SEQUENCE</scope>
    <source>
        <strain evidence="8">KB-2021</strain>
        <tissue evidence="8">Leaf</tissue>
    </source>
</reference>
<dbReference type="InterPro" id="IPR021109">
    <property type="entry name" value="Peptidase_aspartic_dom_sf"/>
</dbReference>
<accession>A0AAE1S821</accession>
<dbReference type="PROSITE" id="PS51767">
    <property type="entry name" value="PEPTIDASE_A1"/>
    <property type="match status" value="1"/>
</dbReference>
<dbReference type="Proteomes" id="UP001291623">
    <property type="component" value="Unassembled WGS sequence"/>
</dbReference>